<feature type="binding site" evidence="7">
    <location>
        <position position="171"/>
    </location>
    <ligand>
        <name>Zn(2+)</name>
        <dbReference type="ChEBI" id="CHEBI:29105"/>
        <label>2</label>
    </ligand>
</feature>
<dbReference type="GO" id="GO:0019243">
    <property type="term" value="P:methylglyoxal catabolic process to D-lactate via S-lactoyl-glutathione"/>
    <property type="evidence" value="ECO:0007669"/>
    <property type="project" value="UniProtKB-UniRule"/>
</dbReference>
<evidence type="ECO:0000259" key="8">
    <source>
        <dbReference type="SMART" id="SM00849"/>
    </source>
</evidence>
<dbReference type="Gene3D" id="3.60.15.10">
    <property type="entry name" value="Ribonuclease Z/Hydroxyacylglutathione hydrolase-like"/>
    <property type="match status" value="1"/>
</dbReference>
<dbReference type="SMART" id="SM00849">
    <property type="entry name" value="Lactamase_B"/>
    <property type="match status" value="1"/>
</dbReference>
<dbReference type="PIRSF" id="PIRSF005457">
    <property type="entry name" value="Glx"/>
    <property type="match status" value="1"/>
</dbReference>
<dbReference type="RefSeq" id="WP_184260771.1">
    <property type="nucleotide sequence ID" value="NZ_JACIIX010000001.1"/>
</dbReference>
<dbReference type="CDD" id="cd07723">
    <property type="entry name" value="hydroxyacylglutathione_hydrolase_MBL-fold"/>
    <property type="match status" value="1"/>
</dbReference>
<comment type="catalytic activity">
    <reaction evidence="1 7">
        <text>an S-(2-hydroxyacyl)glutathione + H2O = a 2-hydroxy carboxylate + glutathione + H(+)</text>
        <dbReference type="Rhea" id="RHEA:21864"/>
        <dbReference type="ChEBI" id="CHEBI:15377"/>
        <dbReference type="ChEBI" id="CHEBI:15378"/>
        <dbReference type="ChEBI" id="CHEBI:57925"/>
        <dbReference type="ChEBI" id="CHEBI:58896"/>
        <dbReference type="ChEBI" id="CHEBI:71261"/>
        <dbReference type="EC" id="3.1.2.6"/>
    </reaction>
</comment>
<comment type="subunit">
    <text evidence="7">Monomer.</text>
</comment>
<comment type="similarity">
    <text evidence="3 7">Belongs to the metallo-beta-lactamase superfamily. Glyoxalase II family.</text>
</comment>
<evidence type="ECO:0000256" key="4">
    <source>
        <dbReference type="ARBA" id="ARBA00022723"/>
    </source>
</evidence>
<dbReference type="AlphaFoldDB" id="A0A7W9ZFE3"/>
<dbReference type="EC" id="3.1.2.6" evidence="7"/>
<feature type="binding site" evidence="7">
    <location>
        <position position="60"/>
    </location>
    <ligand>
        <name>Zn(2+)</name>
        <dbReference type="ChEBI" id="CHEBI:29105"/>
        <label>2</label>
    </ligand>
</feature>
<dbReference type="GO" id="GO:0004416">
    <property type="term" value="F:hydroxyacylglutathione hydrolase activity"/>
    <property type="evidence" value="ECO:0007669"/>
    <property type="project" value="UniProtKB-UniRule"/>
</dbReference>
<comment type="cofactor">
    <cofactor evidence="7">
        <name>Zn(2+)</name>
        <dbReference type="ChEBI" id="CHEBI:29105"/>
    </cofactor>
    <text evidence="7">Binds 2 Zn(2+) ions per subunit.</text>
</comment>
<dbReference type="InterPro" id="IPR001279">
    <property type="entry name" value="Metallo-B-lactamas"/>
</dbReference>
<dbReference type="InterPro" id="IPR017782">
    <property type="entry name" value="Hydroxyacylglutathione_Hdrlase"/>
</dbReference>
<evidence type="ECO:0000256" key="7">
    <source>
        <dbReference type="HAMAP-Rule" id="MF_01374"/>
    </source>
</evidence>
<evidence type="ECO:0000313" key="9">
    <source>
        <dbReference type="EMBL" id="MBB6209019.1"/>
    </source>
</evidence>
<dbReference type="PANTHER" id="PTHR43705">
    <property type="entry name" value="HYDROXYACYLGLUTATHIONE HYDROLASE"/>
    <property type="match status" value="1"/>
</dbReference>
<accession>A0A7W9ZFE3</accession>
<dbReference type="InterPro" id="IPR036866">
    <property type="entry name" value="RibonucZ/Hydroxyglut_hydro"/>
</dbReference>
<evidence type="ECO:0000256" key="6">
    <source>
        <dbReference type="ARBA" id="ARBA00022833"/>
    </source>
</evidence>
<sequence>MPLDILCLPAFDDNYIWLLHCPETNRTAAVDPGDPAVVVAACEARGWTLDQILLTHHHWDHVDGVAPLRERYGCTVTGAAADSHRLPAPDRLVQDGDTVTVGTARARVMAVPGHTTGHIAYWFEGESALFCGDTLFSLGCGRMFEGTAAQFWSSLTALRALPDETRVFCTHEYTLSNWQFAHAISPQDEALSALGDRIRARREQGQPTLPVRLDDEKRLNPFLRADDPAIAAAVGLSGQDGTAVFAALRQQKNTFKG</sequence>
<evidence type="ECO:0000256" key="1">
    <source>
        <dbReference type="ARBA" id="ARBA00001623"/>
    </source>
</evidence>
<feature type="binding site" evidence="7">
    <location>
        <position position="58"/>
    </location>
    <ligand>
        <name>Zn(2+)</name>
        <dbReference type="ChEBI" id="CHEBI:29105"/>
        <label>1</label>
    </ligand>
</feature>
<organism evidence="9 10">
    <name type="scientific">Novispirillum itersonii</name>
    <name type="common">Aquaspirillum itersonii</name>
    <dbReference type="NCBI Taxonomy" id="189"/>
    <lineage>
        <taxon>Bacteria</taxon>
        <taxon>Pseudomonadati</taxon>
        <taxon>Pseudomonadota</taxon>
        <taxon>Alphaproteobacteria</taxon>
        <taxon>Rhodospirillales</taxon>
        <taxon>Novispirillaceae</taxon>
        <taxon>Novispirillum</taxon>
    </lineage>
</organism>
<keyword evidence="6 7" id="KW-0862">Zinc</keyword>
<evidence type="ECO:0000256" key="2">
    <source>
        <dbReference type="ARBA" id="ARBA00004963"/>
    </source>
</evidence>
<feature type="binding site" evidence="7">
    <location>
        <position position="133"/>
    </location>
    <ligand>
        <name>Zn(2+)</name>
        <dbReference type="ChEBI" id="CHEBI:29105"/>
        <label>2</label>
    </ligand>
</feature>
<comment type="caution">
    <text evidence="9">The sequence shown here is derived from an EMBL/GenBank/DDBJ whole genome shotgun (WGS) entry which is preliminary data.</text>
</comment>
<feature type="binding site" evidence="7">
    <location>
        <position position="133"/>
    </location>
    <ligand>
        <name>Zn(2+)</name>
        <dbReference type="ChEBI" id="CHEBI:29105"/>
        <label>1</label>
    </ligand>
</feature>
<dbReference type="EMBL" id="JACIIX010000001">
    <property type="protein sequence ID" value="MBB6209019.1"/>
    <property type="molecule type" value="Genomic_DNA"/>
</dbReference>
<proteinExistence type="inferred from homology"/>
<keyword evidence="10" id="KW-1185">Reference proteome</keyword>
<keyword evidence="5 7" id="KW-0378">Hydrolase</keyword>
<feature type="domain" description="Metallo-beta-lactamase" evidence="8">
    <location>
        <begin position="13"/>
        <end position="171"/>
    </location>
</feature>
<dbReference type="HAMAP" id="MF_01374">
    <property type="entry name" value="Glyoxalase_2"/>
    <property type="match status" value="1"/>
</dbReference>
<reference evidence="9 10" key="1">
    <citation type="submission" date="2020-08" db="EMBL/GenBank/DDBJ databases">
        <title>Genomic Encyclopedia of Type Strains, Phase IV (KMG-IV): sequencing the most valuable type-strain genomes for metagenomic binning, comparative biology and taxonomic classification.</title>
        <authorList>
            <person name="Goeker M."/>
        </authorList>
    </citation>
    <scope>NUCLEOTIDE SEQUENCE [LARGE SCALE GENOMIC DNA]</scope>
    <source>
        <strain evidence="9 10">DSM 11590</strain>
    </source>
</reference>
<dbReference type="NCBIfam" id="TIGR03413">
    <property type="entry name" value="GSH_gloB"/>
    <property type="match status" value="1"/>
</dbReference>
<dbReference type="GO" id="GO:0046872">
    <property type="term" value="F:metal ion binding"/>
    <property type="evidence" value="ECO:0007669"/>
    <property type="project" value="UniProtKB-KW"/>
</dbReference>
<comment type="function">
    <text evidence="7">Thiolesterase that catalyzes the hydrolysis of S-D-lactoyl-glutathione to form glutathione and D-lactic acid.</text>
</comment>
<feature type="binding site" evidence="7">
    <location>
        <position position="114"/>
    </location>
    <ligand>
        <name>Zn(2+)</name>
        <dbReference type="ChEBI" id="CHEBI:29105"/>
        <label>1</label>
    </ligand>
</feature>
<comment type="pathway">
    <text evidence="2 7">Secondary metabolite metabolism; methylglyoxal degradation; (R)-lactate from methylglyoxal: step 2/2.</text>
</comment>
<dbReference type="InterPro" id="IPR035680">
    <property type="entry name" value="Clx_II_MBL"/>
</dbReference>
<dbReference type="UniPathway" id="UPA00619">
    <property type="reaction ID" value="UER00676"/>
</dbReference>
<feature type="binding site" evidence="7">
    <location>
        <position position="56"/>
    </location>
    <ligand>
        <name>Zn(2+)</name>
        <dbReference type="ChEBI" id="CHEBI:29105"/>
        <label>1</label>
    </ligand>
</feature>
<dbReference type="SUPFAM" id="SSF56281">
    <property type="entry name" value="Metallo-hydrolase/oxidoreductase"/>
    <property type="match status" value="1"/>
</dbReference>
<dbReference type="Proteomes" id="UP000544872">
    <property type="component" value="Unassembled WGS sequence"/>
</dbReference>
<feature type="binding site" evidence="7">
    <location>
        <position position="61"/>
    </location>
    <ligand>
        <name>Zn(2+)</name>
        <dbReference type="ChEBI" id="CHEBI:29105"/>
        <label>2</label>
    </ligand>
</feature>
<dbReference type="Pfam" id="PF16123">
    <property type="entry name" value="HAGH_C"/>
    <property type="match status" value="1"/>
</dbReference>
<dbReference type="InterPro" id="IPR050110">
    <property type="entry name" value="Glyoxalase_II_hydrolase"/>
</dbReference>
<dbReference type="PANTHER" id="PTHR43705:SF1">
    <property type="entry name" value="HYDROXYACYLGLUTATHIONE HYDROLASE GLOB"/>
    <property type="match status" value="1"/>
</dbReference>
<evidence type="ECO:0000256" key="5">
    <source>
        <dbReference type="ARBA" id="ARBA00022801"/>
    </source>
</evidence>
<dbReference type="Pfam" id="PF00753">
    <property type="entry name" value="Lactamase_B"/>
    <property type="match status" value="1"/>
</dbReference>
<protein>
    <recommendedName>
        <fullName evidence="7">Hydroxyacylglutathione hydrolase</fullName>
        <ecNumber evidence="7">3.1.2.6</ecNumber>
    </recommendedName>
    <alternativeName>
        <fullName evidence="7">Glyoxalase II</fullName>
        <shortName evidence="7">Glx II</shortName>
    </alternativeName>
</protein>
<dbReference type="InterPro" id="IPR032282">
    <property type="entry name" value="HAGH_C"/>
</dbReference>
<gene>
    <name evidence="7" type="primary">gloB</name>
    <name evidence="9" type="ORF">FHS48_000400</name>
</gene>
<evidence type="ECO:0000313" key="10">
    <source>
        <dbReference type="Proteomes" id="UP000544872"/>
    </source>
</evidence>
<evidence type="ECO:0000256" key="3">
    <source>
        <dbReference type="ARBA" id="ARBA00006759"/>
    </source>
</evidence>
<name>A0A7W9ZFE3_NOVIT</name>
<keyword evidence="4 7" id="KW-0479">Metal-binding</keyword>